<dbReference type="PANTHER" id="PTHR22878">
    <property type="entry name" value="DYNEIN HEAVY CHAIN 6, AXONEMAL-LIKE-RELATED"/>
    <property type="match status" value="1"/>
</dbReference>
<keyword evidence="4" id="KW-0150">Chloroplast</keyword>
<dbReference type="InterPro" id="IPR027417">
    <property type="entry name" value="P-loop_NTPase"/>
</dbReference>
<evidence type="ECO:0000256" key="7">
    <source>
        <dbReference type="ARBA" id="ARBA00022741"/>
    </source>
</evidence>
<evidence type="ECO:0000256" key="3">
    <source>
        <dbReference type="ARBA" id="ARBA00022490"/>
    </source>
</evidence>
<evidence type="ECO:0000256" key="9">
    <source>
        <dbReference type="ARBA" id="ARBA00022840"/>
    </source>
</evidence>
<dbReference type="InterPro" id="IPR004273">
    <property type="entry name" value="Dynein_heavy_D6_P-loop"/>
</dbReference>
<dbReference type="FunFam" id="3.10.490.20:FF:000005">
    <property type="entry name" value="Dynein axonemal heavy chain 6"/>
    <property type="match status" value="1"/>
</dbReference>
<evidence type="ECO:0000256" key="17">
    <source>
        <dbReference type="SAM" id="Coils"/>
    </source>
</evidence>
<dbReference type="InterPro" id="IPR041658">
    <property type="entry name" value="AAA_lid_11"/>
</dbReference>
<dbReference type="PANTHER" id="PTHR22878:SF68">
    <property type="entry name" value="DYNEIN HEAVY CHAIN 6, AXONEMAL-LIKE"/>
    <property type="match status" value="1"/>
</dbReference>
<dbReference type="FunFam" id="1.10.8.1220:FF:000001">
    <property type="entry name" value="Dynein axonemal heavy chain 5"/>
    <property type="match status" value="1"/>
</dbReference>
<dbReference type="EMBL" id="KU666437">
    <property type="protein sequence ID" value="AML30861.1"/>
    <property type="molecule type" value="mRNA"/>
</dbReference>
<keyword evidence="8" id="KW-0970">Cilium biogenesis/degradation</keyword>
<dbReference type="Pfam" id="PF17852">
    <property type="entry name" value="Dynein_AAA_lid"/>
    <property type="match status" value="1"/>
</dbReference>
<proteinExistence type="evidence at transcript level"/>
<evidence type="ECO:0000256" key="1">
    <source>
        <dbReference type="ARBA" id="ARBA00004611"/>
    </source>
</evidence>
<evidence type="ECO:0000256" key="12">
    <source>
        <dbReference type="ARBA" id="ARBA00023054"/>
    </source>
</evidence>
<keyword evidence="7" id="KW-0547">Nucleotide-binding</keyword>
<accession>A0A126TKP3</accession>
<dbReference type="FunFam" id="1.20.920.20:FF:000006">
    <property type="entry name" value="Dynein, axonemal, heavy chain 6"/>
    <property type="match status" value="1"/>
</dbReference>
<feature type="region of interest" description="Disordered" evidence="18">
    <location>
        <begin position="21"/>
        <end position="76"/>
    </location>
</feature>
<organism evidence="20">
    <name type="scientific">Marsilea vestita</name>
    <name type="common">Hairy water-clover</name>
    <dbReference type="NCBI Taxonomy" id="59764"/>
    <lineage>
        <taxon>Eukaryota</taxon>
        <taxon>Viridiplantae</taxon>
        <taxon>Streptophyta</taxon>
        <taxon>Embryophyta</taxon>
        <taxon>Tracheophyta</taxon>
        <taxon>Polypodiopsida</taxon>
        <taxon>Polypodiidae</taxon>
        <taxon>Salviniales</taxon>
        <taxon>Marsileaceae</taxon>
        <taxon>Marsilea</taxon>
    </lineage>
</organism>
<dbReference type="FunFam" id="1.10.8.710:FF:000004">
    <property type="entry name" value="Dynein axonemal heavy chain 6"/>
    <property type="match status" value="1"/>
</dbReference>
<keyword evidence="5" id="KW-0493">Microtubule</keyword>
<dbReference type="GO" id="GO:0007018">
    <property type="term" value="P:microtubule-based movement"/>
    <property type="evidence" value="ECO:0007669"/>
    <property type="project" value="InterPro"/>
</dbReference>
<evidence type="ECO:0000256" key="4">
    <source>
        <dbReference type="ARBA" id="ARBA00022528"/>
    </source>
</evidence>
<feature type="domain" description="AAA+ ATPase" evidence="19">
    <location>
        <begin position="2167"/>
        <end position="2316"/>
    </location>
</feature>
<evidence type="ECO:0000256" key="13">
    <source>
        <dbReference type="ARBA" id="ARBA00023069"/>
    </source>
</evidence>
<dbReference type="Gene3D" id="1.10.8.1220">
    <property type="match status" value="1"/>
</dbReference>
<dbReference type="Gene3D" id="1.10.8.720">
    <property type="entry name" value="Region D6 of dynein motor"/>
    <property type="match status" value="1"/>
</dbReference>
<feature type="compositionally biased region" description="Basic and acidic residues" evidence="18">
    <location>
        <begin position="185"/>
        <end position="203"/>
    </location>
</feature>
<evidence type="ECO:0000313" key="20">
    <source>
        <dbReference type="EMBL" id="AML30861.1"/>
    </source>
</evidence>
<keyword evidence="13" id="KW-0969">Cilium</keyword>
<dbReference type="InterPro" id="IPR042228">
    <property type="entry name" value="Dynein_linker_3"/>
</dbReference>
<dbReference type="GO" id="GO:0060271">
    <property type="term" value="P:cilium assembly"/>
    <property type="evidence" value="ECO:0007669"/>
    <property type="project" value="UniProtKB-ARBA"/>
</dbReference>
<dbReference type="Pfam" id="PF08393">
    <property type="entry name" value="DHC_N2"/>
    <property type="match status" value="1"/>
</dbReference>
<evidence type="ECO:0000256" key="5">
    <source>
        <dbReference type="ARBA" id="ARBA00022701"/>
    </source>
</evidence>
<dbReference type="Gene3D" id="1.20.140.100">
    <property type="entry name" value="Dynein heavy chain, N-terminal domain 2"/>
    <property type="match status" value="1"/>
</dbReference>
<dbReference type="InterPro" id="IPR042219">
    <property type="entry name" value="AAA_lid_11_sf"/>
</dbReference>
<keyword evidence="11" id="KW-0243">Dynein</keyword>
<dbReference type="FunFam" id="1.20.58.1120:FF:000007">
    <property type="entry name" value="Dynein heavy chain 4"/>
    <property type="match status" value="1"/>
</dbReference>
<dbReference type="SUPFAM" id="SSF52540">
    <property type="entry name" value="P-loop containing nucleoside triphosphate hydrolases"/>
    <property type="match status" value="4"/>
</dbReference>
<dbReference type="FunFam" id="1.10.8.720:FF:000001">
    <property type="entry name" value="dynein heavy chain 7, axonemal"/>
    <property type="match status" value="1"/>
</dbReference>
<dbReference type="FunFam" id="1.20.140.100:FF:000004">
    <property type="entry name" value="Dynein axonemal heavy chain 6"/>
    <property type="match status" value="1"/>
</dbReference>
<dbReference type="Gene3D" id="1.20.920.30">
    <property type="match status" value="1"/>
</dbReference>
<evidence type="ECO:0000256" key="8">
    <source>
        <dbReference type="ARBA" id="ARBA00022794"/>
    </source>
</evidence>
<gene>
    <name evidence="20" type="primary">DHC</name>
</gene>
<dbReference type="GO" id="GO:0008569">
    <property type="term" value="F:minus-end-directed microtubule motor activity"/>
    <property type="evidence" value="ECO:0007669"/>
    <property type="project" value="InterPro"/>
</dbReference>
<feature type="region of interest" description="Disordered" evidence="18">
    <location>
        <begin position="1960"/>
        <end position="1996"/>
    </location>
</feature>
<dbReference type="Pfam" id="PF03028">
    <property type="entry name" value="Dynein_heavy"/>
    <property type="match status" value="1"/>
</dbReference>
<keyword evidence="9" id="KW-0067">ATP-binding</keyword>
<dbReference type="SMART" id="SM00382">
    <property type="entry name" value="AAA"/>
    <property type="match status" value="2"/>
</dbReference>
<keyword evidence="14" id="KW-0505">Motor protein</keyword>
<dbReference type="FunFam" id="1.20.920.30:FF:000005">
    <property type="entry name" value="Dynein, axonemal, heavy chain 2"/>
    <property type="match status" value="1"/>
</dbReference>
<comment type="similarity">
    <text evidence="2">Belongs to the dynein heavy chain family.</text>
</comment>
<dbReference type="GO" id="GO:0045505">
    <property type="term" value="F:dynein intermediate chain binding"/>
    <property type="evidence" value="ECO:0007669"/>
    <property type="project" value="InterPro"/>
</dbReference>
<dbReference type="InterPro" id="IPR003593">
    <property type="entry name" value="AAA+_ATPase"/>
</dbReference>
<dbReference type="GO" id="GO:0051959">
    <property type="term" value="F:dynein light intermediate chain binding"/>
    <property type="evidence" value="ECO:0007669"/>
    <property type="project" value="InterPro"/>
</dbReference>
<keyword evidence="12 17" id="KW-0175">Coiled coil</keyword>
<dbReference type="Pfam" id="PF12774">
    <property type="entry name" value="AAA_6"/>
    <property type="match status" value="1"/>
</dbReference>
<keyword evidence="4" id="KW-0934">Plastid</keyword>
<feature type="compositionally biased region" description="Basic and acidic residues" evidence="18">
    <location>
        <begin position="101"/>
        <end position="114"/>
    </location>
</feature>
<feature type="domain" description="AAA+ ATPase" evidence="19">
    <location>
        <begin position="1500"/>
        <end position="1646"/>
    </location>
</feature>
<dbReference type="Pfam" id="PF18199">
    <property type="entry name" value="Dynein_C"/>
    <property type="match status" value="1"/>
</dbReference>
<dbReference type="InterPro" id="IPR041466">
    <property type="entry name" value="Dynein_AAA5_ext"/>
</dbReference>
<dbReference type="FunFam" id="3.40.50.300:FF:000362">
    <property type="entry name" value="Dynein, axonemal, heavy chain 6"/>
    <property type="match status" value="1"/>
</dbReference>
<dbReference type="Pfam" id="PF12780">
    <property type="entry name" value="AAA_8"/>
    <property type="match status" value="1"/>
</dbReference>
<dbReference type="Pfam" id="PF17857">
    <property type="entry name" value="AAA_lid_1"/>
    <property type="match status" value="1"/>
</dbReference>
<evidence type="ECO:0000256" key="16">
    <source>
        <dbReference type="ARBA" id="ARBA00023273"/>
    </source>
</evidence>
<protein>
    <submittedName>
        <fullName evidence="20">Axonemal inner arm dynein heavy chain 5</fullName>
    </submittedName>
</protein>
<dbReference type="FunFam" id="1.10.287.2620:FF:000001">
    <property type="entry name" value="Cytoplasmic dynein heavy chain 1"/>
    <property type="match status" value="1"/>
</dbReference>
<name>A0A126TKP3_MARVE</name>
<dbReference type="Gene3D" id="1.20.920.20">
    <property type="match status" value="1"/>
</dbReference>
<feature type="region of interest" description="Disordered" evidence="18">
    <location>
        <begin position="436"/>
        <end position="459"/>
    </location>
</feature>
<dbReference type="Gene3D" id="1.20.58.1120">
    <property type="match status" value="1"/>
</dbReference>
<dbReference type="Gene3D" id="3.20.180.20">
    <property type="entry name" value="Dynein heavy chain, N-terminal domain 2"/>
    <property type="match status" value="1"/>
</dbReference>
<dbReference type="InterPro" id="IPR035699">
    <property type="entry name" value="AAA_6"/>
</dbReference>
<dbReference type="GO" id="GO:0005524">
    <property type="term" value="F:ATP binding"/>
    <property type="evidence" value="ECO:0007669"/>
    <property type="project" value="UniProtKB-KW"/>
</dbReference>
<dbReference type="InterPro" id="IPR042222">
    <property type="entry name" value="Dynein_2_N"/>
</dbReference>
<dbReference type="FunFam" id="3.40.50.300:FF:002141">
    <property type="entry name" value="Dynein heavy chain"/>
    <property type="match status" value="1"/>
</dbReference>
<dbReference type="Gene3D" id="1.20.1270.280">
    <property type="match status" value="1"/>
</dbReference>
<dbReference type="Gene3D" id="3.10.490.20">
    <property type="match status" value="1"/>
</dbReference>
<dbReference type="GO" id="GO:0030286">
    <property type="term" value="C:dynein complex"/>
    <property type="evidence" value="ECO:0007669"/>
    <property type="project" value="UniProtKB-KW"/>
</dbReference>
<dbReference type="InterPro" id="IPR013602">
    <property type="entry name" value="Dynein_heavy_linker"/>
</dbReference>
<dbReference type="Pfam" id="PF12781">
    <property type="entry name" value="AAA_9"/>
    <property type="match status" value="1"/>
</dbReference>
<dbReference type="FunFam" id="3.40.50.300:FF:000063">
    <property type="entry name" value="dynein heavy chain 6, axonemal"/>
    <property type="match status" value="1"/>
</dbReference>
<dbReference type="InterPro" id="IPR026983">
    <property type="entry name" value="DHC"/>
</dbReference>
<keyword evidence="10" id="KW-0282">Flagellum</keyword>
<dbReference type="InterPro" id="IPR024743">
    <property type="entry name" value="Dynein_HC_stalk"/>
</dbReference>
<dbReference type="Gene3D" id="1.10.472.130">
    <property type="match status" value="1"/>
</dbReference>
<keyword evidence="16" id="KW-0966">Cell projection</keyword>
<evidence type="ECO:0000256" key="2">
    <source>
        <dbReference type="ARBA" id="ARBA00008887"/>
    </source>
</evidence>
<feature type="coiled-coil region" evidence="17">
    <location>
        <begin position="2809"/>
        <end position="2868"/>
    </location>
</feature>
<dbReference type="Gene3D" id="1.10.8.710">
    <property type="match status" value="1"/>
</dbReference>
<evidence type="ECO:0000256" key="18">
    <source>
        <dbReference type="SAM" id="MobiDB-lite"/>
    </source>
</evidence>
<dbReference type="GO" id="GO:0005874">
    <property type="term" value="C:microtubule"/>
    <property type="evidence" value="ECO:0007669"/>
    <property type="project" value="UniProtKB-KW"/>
</dbReference>
<evidence type="ECO:0000256" key="11">
    <source>
        <dbReference type="ARBA" id="ARBA00023017"/>
    </source>
</evidence>
<keyword evidence="3" id="KW-0963">Cytoplasm</keyword>
<feature type="coiled-coil region" evidence="17">
    <location>
        <begin position="2976"/>
        <end position="3045"/>
    </location>
</feature>
<feature type="compositionally biased region" description="Polar residues" evidence="18">
    <location>
        <begin position="1960"/>
        <end position="1971"/>
    </location>
</feature>
<dbReference type="InterPro" id="IPR035706">
    <property type="entry name" value="AAA_9"/>
</dbReference>
<evidence type="ECO:0000259" key="19">
    <source>
        <dbReference type="SMART" id="SM00382"/>
    </source>
</evidence>
<dbReference type="InterPro" id="IPR041589">
    <property type="entry name" value="DNAH3_AAA_lid_1"/>
</dbReference>
<evidence type="ECO:0000256" key="6">
    <source>
        <dbReference type="ARBA" id="ARBA00022737"/>
    </source>
</evidence>
<keyword evidence="15" id="KW-0206">Cytoskeleton</keyword>
<dbReference type="FunFam" id="3.20.180.20:FF:000003">
    <property type="entry name" value="Dynein heavy chain 12, axonemal"/>
    <property type="match status" value="1"/>
</dbReference>
<keyword evidence="6" id="KW-0677">Repeat</keyword>
<feature type="region of interest" description="Disordered" evidence="18">
    <location>
        <begin position="157"/>
        <end position="204"/>
    </location>
</feature>
<dbReference type="Pfam" id="PF12777">
    <property type="entry name" value="MT"/>
    <property type="match status" value="1"/>
</dbReference>
<dbReference type="Gene3D" id="1.10.287.2620">
    <property type="match status" value="1"/>
</dbReference>
<dbReference type="Pfam" id="PF18198">
    <property type="entry name" value="AAA_lid_11"/>
    <property type="match status" value="1"/>
</dbReference>
<dbReference type="InterPro" id="IPR043157">
    <property type="entry name" value="Dynein_AAA1S"/>
</dbReference>
<evidence type="ECO:0000256" key="10">
    <source>
        <dbReference type="ARBA" id="ARBA00022846"/>
    </source>
</evidence>
<comment type="subcellular location">
    <subcellularLocation>
        <location evidence="1">Cytoplasm</location>
        <location evidence="1">Cytoskeleton</location>
        <location evidence="1">Flagellum axoneme</location>
    </subcellularLocation>
</comment>
<dbReference type="FunFam" id="3.40.50.300:FF:001145">
    <property type="entry name" value="Putative dynein heavy chain"/>
    <property type="match status" value="1"/>
</dbReference>
<dbReference type="FunFam" id="3.40.50.300:FF:003748">
    <property type="entry name" value="Dynein heavy chain 7"/>
    <property type="match status" value="1"/>
</dbReference>
<dbReference type="Gene3D" id="6.10.140.1060">
    <property type="match status" value="1"/>
</dbReference>
<dbReference type="Gene3D" id="3.40.50.300">
    <property type="entry name" value="P-loop containing nucleotide triphosphate hydrolases"/>
    <property type="match status" value="5"/>
</dbReference>
<dbReference type="GO" id="GO:0005929">
    <property type="term" value="C:cilium"/>
    <property type="evidence" value="ECO:0007669"/>
    <property type="project" value="UniProtKB-ARBA"/>
</dbReference>
<dbReference type="InterPro" id="IPR043160">
    <property type="entry name" value="Dynein_C_barrel"/>
</dbReference>
<dbReference type="InterPro" id="IPR041228">
    <property type="entry name" value="Dynein_C"/>
</dbReference>
<dbReference type="InterPro" id="IPR024317">
    <property type="entry name" value="Dynein_heavy_chain_D4_dom"/>
</dbReference>
<feature type="region of interest" description="Disordered" evidence="18">
    <location>
        <begin position="91"/>
        <end position="114"/>
    </location>
</feature>
<evidence type="ECO:0000256" key="15">
    <source>
        <dbReference type="ARBA" id="ARBA00023212"/>
    </source>
</evidence>
<sequence>MADPSRLVLKQSAVCKRIKLSDPATLLSRKGQDEDADDVDMDERHGGGVKFSVQSMQPNRGNRKAATNGEGRRMPRMTSHGITKEILTHLKSGTDGNNKFQAEEKAKSSHAKEDAMGMEWQLLPGLKEVIPSDVRKSVLRPPKNRLSAAQRALDVIQPLQPFPKVRRSSRHGPVPPSNVRPSQQSKDESSSEAKDRERKRPRDNIVMLWKRTRGTFATLSESDQHSYMWMPFLGLLREQPDYPEFIYLQPGKSSLSSFDPYDLDIVSREEISSPYYYTMSSSGVTLFRDLDAEFIPLDEWEIDYEYYKCIMKLRVFKQYKQWKSFAIWRRFVRRKLQGLSQKSLIKQLFSINPILQKVLLEICEMCLSMSMLHLFDYKQGTIYNIENFLELQEDKRSNLLEKLREVSEKAATNVKMACLAVLHKIEEDLLGQQNEETESSTGIAQPNNKTTEQSKSSNSKLASIAAKWKQEKEKAAEAKENQERFTFAIAAAKRNEKQRLLKFLRLVDYMIAQCVRLILTRSFVVLLKDLCHPIVHGTYRFSEDSATFQVLKNHQHSTDKKEVNIEIKPPMFEVMVIVENDALQLSPSITEFMNKFEEFWKTIPDGLRLIDRLVSHHGLNGVVEQIIPENGVVISYMDLIGDQQLGDVTSVIRSSLEMYFQDAQSAIARFQSFLDIYIQNKNFSLSWMRTEVNEGRWDIDSFRTELDKFLKQVQDINALPDNMHEGVLHINNKMMKESLLPSPQKCLKAIYALVPDLVSQYYQIFITEIHTATKKLLAKPSSVEEFVDVANFLQVMQDRMDNLEEQFHKIKEYISLMQEYTIPIPEIESTSYQMMGSDFNSCKDAMMTAEESKVENVKRFSADLTKQLEQLKVDVTSIRQRAQHDMILDDNSEMQEVLNYVKSLSKDMEAQKNHFQRIQQYERVFQMEETRYDELLDVYDEVEMKKSLWCALEDFTHKKLSWVDTHFEKLVIEEIEEVVTKYAKLAVKLERGLLPNRVVSKLRKMVDEFKQTLPVIQNLRNKAMKERHWKKIEIEMGQKIERNALFTLGKLFDLKVMDHKSEILVISNEATQEAALEELLLRVQEKWTSIEFITKPYKEAKDVYVLGSVDDVITALEDSMVTMNTVTSSRYVSGIRGEVEKLENQLKHFGNVLDEWLECQKQWMYLESIFCAPDIQRQLPNESKAFNAVDKQFKDIMKRVHDRPNALQAGLTNGWLETFQKSNETLEMIQKNLEDYLETKRMAFPRFYFLSNDELLEILAQTRNVQAVQPHMSKCFDGIRRLDFGDDPRSIDIFAMVSGEGEKVSLGKNLKARGNVENWLTSVEQNMISSLRRMAKAAFIDYAKRPRKDWVLKHPAQLIIMIGQVYWCHSVESALEGGNVLSELSKNKIECVKQLEDLSQLVRGDLTSLERRILTALITIDVHARDIVEDLIRDQVQKLTEFGWQMQLRYYWDDNSDDAIVRQTNARFVYGYEYLGAQSRLVITPLTDRCYMTLTGALHLKLGGAPAGPAGTGKTETTKDLAKALGVQCVVFNCGENLDYKFMGKFFAGLAQCGAWACFDEFNRIDIEVLSVVAQQLLTIQNALKSSMARFNFEGREIKLLPTCGVFITMNPGYAGRTELPDNLKVLFRPVSMMIPDYALVAEVMLFSEGFANAKVLSRKMVKLYKLSSEQLSQQDHYDFGMRAVKSVLVMAGSLKRANPNLNEDIVLIRAFKDSNIPKFLSQDVNLFLAIIADLFPGATTPAQDFGVLRAAVEECLIEVGLQPVPEFVIKIIQLYETMNVRFGVMEVGPTGGGKTTCYNILRSAMTKLRLAGNPNPSFQITHAYVLNPKCIKMGELYGEYNLLTNEWTDGLASTIIRQCVIDTTMDRKWVVFDGPVDAIWIENMNTVLDDNCILCLPNGERIKLNATTMRMLFEVQDLAVASPATVSRCGMVYVPPEDLGWRPYVQTWLQRTLTPIISGDQPTTVESNEGQEQQQQQQPPPPRKSTVEEDEGAKGVKTNVPQVMDYIWNIFNTYVDPGLKFLRRECKENIPSVNMNVVTTMCFYFQALCQPSRDVNFRQELETLGPIINKIFSFSFIWSVGGNIDHLSREKFDNFLRKEMEQVATFPGTTETVYEYFFNPKDQTFTPWEELVPGFTYVPGAPFFTLMVPTQDSTKLSFLMEISLEVNRSVLFQGVSGVGKSAIVLDLLKRLQDTKNVMPIVLNFSAQTTSIATQEAIEGKLEKKRKTKLGAPYGKTIACFVDDVNMPAKERYGAQPPIELLRQFQDFKGFYDRKLLFWKDIDDMTLLAACAPPGGGRNEVTPRFFRHFSMVCVQPPSEQVLRTIFGGILGGFLQLFASDCKAYLKPVVDSTIEVYVRISQELLPTPAKSHYTFNLRDVSKVFQGILMVKPGDCSTKRTLRNLWIHESMRVFHDRLVNIEDKTYFKMMLYDLLKRGFDETGSFEDVFAKSIMFADYLRPGYAVEDRRYEQVVEEAKIPQLFNDYLEDYNLNTTSIMKLVFFKDAIDHISRISRILRQPRGNAMLIGVGGSGKQSLTRFACFIGEQKCFQIELRKGYGIVDFREDLKKLYKISAVEGTPVTFLMTDTQMINEGFVEDINNLLNSGEVPGLYTPDEKDRVAAEMREYVSKMGLPETKDVLYNSFISRARDNLHVVLCMSPIGESLRARCRQFPSLINCCTIDWFNEWPEEALLSVSNYFLANVELPNKDLQGKLARMCVYIHVSVSQMADKFCQELRRNYYITPKSYLDCVNLYIQLLAEKRQDSFTAQDRFVNGLNKLKETNVLIEAMKVELGKLQPVLSEKAEKSQKLLEQVSKDQEAAQKVKDVVEEEEVEVKRQAAETQLMKDDALKDLEAAMPALNAAVEALNSLNKNDITEIKSFAKPPPLVQMVMEGVCVLLDQKPDWDTAKKIMGDVSFIRRLLEYNKDGITSAIQKKLAKYIEDPSFTPEMVQKQSNAATSLCMWVRAMDVYAKVAKVVAPKKEALRQAEEALKQAAEKLAAKHRQLHEVEAQVGLLKRNLEQTEAEQRSLLEQVQVTENRLVRAEKLTAALGDEAVRWKETADAIGSRRDLLIGDVFLCAACISYYGAFSGPYRAALVSNWVSKFQEQGIPVSASYSLRSILSTPVEVREWNIWGLPTDDVSVDNGILVTRGKRWPLMIDPQEQANNWIKAMEAKNGLRVVKLSDGNLLRTIESSIRIGNPVLLEDIGDHLDPALEPVLQKQIFQKNGQYMIRLGDTDVDYDPNFRLYMTTKLSNPHYMPDVCIKVTLVNFTVTMKGLEDQLLGDVVRKERADLEEQNDRLVVSISSDKKQLKDLEDKILKLLKESQGNILDDEVLINTLNNSKLTSSVIQGRVKQAEVTEKEITAAREQYRVVANRGSILYFVISDLALIDSMYQYSLKFFCHLFSHCIEASEKTDELDARLKILINYITEFLYLNVSRGLFEEHKLTFSLLICTSIMRSGGRIRENEWNFLLHSSSAHGANQDKLQNPAPKLISESVWQSVCALEHVSNESFKGLTKSIVSDFKAWKTFIESVEPHNSPLPNDWDSKLEPFQRLVLIKCLREEKFVYACEIFIKQSLGPQFVGSVPLQLDEVFKDTSNITPIIFILSTGADPTGMLQRFGERVDRKPGERLHIISLGQGQGPIAEMLVSKSRKTGDWVCLQNCHLASSWMQTMERIIERFAPEAAEIHPEFRLWLTSFPCKEFPVPVLQNGIKITNEPPKGVRANLLQSYASYSDELLESCTKKAPWKKLVFAITFFHAVVQERRKFGPLGWNVKYDFNNSDLDCGLQTLRMFLEEQPEIPWPALLYVTGEITYGGRVTDDLDRRCLMSTLRRFYNPEVLLDDYSFTSSRLYISQPEGRYNQYVDYIKSLPTAEGPDIFGMHENAILTFQMRESKKILGTVASIQPRATSGGGGRSSDEIVSGIAEEILKSLPDLLIDVEGHSTSALGPDGQISPLAVFLMQELDRFNRLLKRMKLTLSELQRAIKGLVVMSSELENMFNSFLSNQVPTLWSVVAYPSFKPLTSWVKDFHRRVDFLRGWIKNGEPKCFWLPGFFFPQGFMTGALQLHARKYQIPIDTLNFGFRVLDLENEQDVLKAPEDGIYVSGLFLDGARWDFENRCLAEPFPGEMQSAFPVIHFIPIVNYKPPLNEFQCPLYKTHVRAGVLTTTGASSNFVLNVSLRIPTRSNPDFWVLQGVALLCQLPI</sequence>
<dbReference type="Pfam" id="PF12775">
    <property type="entry name" value="AAA_7"/>
    <property type="match status" value="1"/>
</dbReference>
<evidence type="ECO:0000256" key="14">
    <source>
        <dbReference type="ARBA" id="ARBA00023175"/>
    </source>
</evidence>
<reference evidence="20" key="1">
    <citation type="journal article" date="2016" name="Cytoskeleton">
        <title>Transcriptome analysis reveals a diverse family of kinesins essential for spermatogenesis in the fern Marsilea.</title>
        <authorList>
            <person name="Tomei E.J."/>
            <person name="Wolniak S.M."/>
        </authorList>
    </citation>
    <scope>NUCLEOTIDE SEQUENCE</scope>
</reference>